<evidence type="ECO:0000256" key="4">
    <source>
        <dbReference type="ARBA" id="ARBA00022454"/>
    </source>
</evidence>
<evidence type="ECO:0008006" key="10">
    <source>
        <dbReference type="Google" id="ProtNLM"/>
    </source>
</evidence>
<comment type="similarity">
    <text evidence="3">Belongs to the CENP-O/MCM21 family.</text>
</comment>
<name>A0AA38CL69_TAXCH</name>
<comment type="subcellular location">
    <subcellularLocation>
        <location evidence="2">Chromosome</location>
        <location evidence="2">Centromere</location>
    </subcellularLocation>
    <subcellularLocation>
        <location evidence="1">Nucleus</location>
    </subcellularLocation>
</comment>
<sequence>QDTGLEQSEVKAINSMEEPERRKVGERRKRVFGDNTLKVNIHHTYREGNTMADYYANVGHLEQLRKHARALTGEVNFEQEDLGLDTTRIRLAGVLKRKEQLRETLTREPGKSLEERLRQEFETARIAETQEISLNDDQWNGGVLARLRERVHMEAELRATKAQADNQHEQLIREKITYKLSNKVICCLEGGRICIEYDTTFAGDHCDIYYCVLESKSFLEKMHVIEHTIPFFLPISEAENKFLSSDPMKFIDYVGEMLQSYVDRREQVRLLKELYGNQIGELYHTLAFDMIEFVIEAFNCKVIVELYYDDIQSELPTGSKVQAWPLYLKATGTGTGRQGNGPAVTGLTSSPLPYAEDTLRMISLPQAYAEIVLNLQGTLRHIFPLSGALPVHSSGAD</sequence>
<gene>
    <name evidence="8" type="ORF">KI387_008040</name>
</gene>
<accession>A0AA38CL69</accession>
<dbReference type="AlphaFoldDB" id="A0AA38CL69"/>
<dbReference type="PANTHER" id="PTHR14582:SF1">
    <property type="entry name" value="CENTROMERE PROTEIN O"/>
    <property type="match status" value="1"/>
</dbReference>
<dbReference type="EMBL" id="JAHRHJ020000008">
    <property type="protein sequence ID" value="KAH9303636.1"/>
    <property type="molecule type" value="Genomic_DNA"/>
</dbReference>
<feature type="non-terminal residue" evidence="8">
    <location>
        <position position="1"/>
    </location>
</feature>
<keyword evidence="9" id="KW-1185">Reference proteome</keyword>
<keyword evidence="6" id="KW-0137">Centromere</keyword>
<feature type="region of interest" description="Disordered" evidence="7">
    <location>
        <begin position="1"/>
        <end position="26"/>
    </location>
</feature>
<reference evidence="8 9" key="1">
    <citation type="journal article" date="2021" name="Nat. Plants">
        <title>The Taxus genome provides insights into paclitaxel biosynthesis.</title>
        <authorList>
            <person name="Xiong X."/>
            <person name="Gou J."/>
            <person name="Liao Q."/>
            <person name="Li Y."/>
            <person name="Zhou Q."/>
            <person name="Bi G."/>
            <person name="Li C."/>
            <person name="Du R."/>
            <person name="Wang X."/>
            <person name="Sun T."/>
            <person name="Guo L."/>
            <person name="Liang H."/>
            <person name="Lu P."/>
            <person name="Wu Y."/>
            <person name="Zhang Z."/>
            <person name="Ro D.K."/>
            <person name="Shang Y."/>
            <person name="Huang S."/>
            <person name="Yan J."/>
        </authorList>
    </citation>
    <scope>NUCLEOTIDE SEQUENCE [LARGE SCALE GENOMIC DNA]</scope>
    <source>
        <strain evidence="8">Ta-2019</strain>
    </source>
</reference>
<evidence type="ECO:0000256" key="7">
    <source>
        <dbReference type="SAM" id="MobiDB-lite"/>
    </source>
</evidence>
<evidence type="ECO:0000256" key="5">
    <source>
        <dbReference type="ARBA" id="ARBA00023242"/>
    </source>
</evidence>
<keyword evidence="5" id="KW-0539">Nucleus</keyword>
<dbReference type="CDD" id="cd23835">
    <property type="entry name" value="DRWD-N_CENP-O"/>
    <property type="match status" value="1"/>
</dbReference>
<comment type="caution">
    <text evidence="8">The sequence shown here is derived from an EMBL/GenBank/DDBJ whole genome shotgun (WGS) entry which is preliminary data.</text>
</comment>
<evidence type="ECO:0000313" key="9">
    <source>
        <dbReference type="Proteomes" id="UP000824469"/>
    </source>
</evidence>
<dbReference type="PANTHER" id="PTHR14582">
    <property type="entry name" value="INNER KINETOCHORE SUBUNIT MAL2"/>
    <property type="match status" value="1"/>
</dbReference>
<organism evidence="8 9">
    <name type="scientific">Taxus chinensis</name>
    <name type="common">Chinese yew</name>
    <name type="synonym">Taxus wallichiana var. chinensis</name>
    <dbReference type="NCBI Taxonomy" id="29808"/>
    <lineage>
        <taxon>Eukaryota</taxon>
        <taxon>Viridiplantae</taxon>
        <taxon>Streptophyta</taxon>
        <taxon>Embryophyta</taxon>
        <taxon>Tracheophyta</taxon>
        <taxon>Spermatophyta</taxon>
        <taxon>Pinopsida</taxon>
        <taxon>Pinidae</taxon>
        <taxon>Conifers II</taxon>
        <taxon>Cupressales</taxon>
        <taxon>Taxaceae</taxon>
        <taxon>Taxus</taxon>
    </lineage>
</organism>
<proteinExistence type="inferred from homology"/>
<dbReference type="GO" id="GO:0005634">
    <property type="term" value="C:nucleus"/>
    <property type="evidence" value="ECO:0007669"/>
    <property type="project" value="UniProtKB-SubCell"/>
</dbReference>
<dbReference type="InterPro" id="IPR018464">
    <property type="entry name" value="CENP-O"/>
</dbReference>
<keyword evidence="4" id="KW-0158">Chromosome</keyword>
<evidence type="ECO:0000256" key="2">
    <source>
        <dbReference type="ARBA" id="ARBA00004584"/>
    </source>
</evidence>
<dbReference type="GO" id="GO:0031511">
    <property type="term" value="C:Mis6-Sim4 complex"/>
    <property type="evidence" value="ECO:0007669"/>
    <property type="project" value="TreeGrafter"/>
</dbReference>
<protein>
    <recommendedName>
        <fullName evidence="10">Centromere protein O</fullName>
    </recommendedName>
</protein>
<evidence type="ECO:0000256" key="3">
    <source>
        <dbReference type="ARBA" id="ARBA00007321"/>
    </source>
</evidence>
<dbReference type="Pfam" id="PF09496">
    <property type="entry name" value="CENP-O"/>
    <property type="match status" value="1"/>
</dbReference>
<dbReference type="OMA" id="IRFIDHV"/>
<dbReference type="CDD" id="cd23836">
    <property type="entry name" value="DRWD-C_CENP-O"/>
    <property type="match status" value="1"/>
</dbReference>
<evidence type="ECO:0000256" key="1">
    <source>
        <dbReference type="ARBA" id="ARBA00004123"/>
    </source>
</evidence>
<dbReference type="Proteomes" id="UP000824469">
    <property type="component" value="Unassembled WGS sequence"/>
</dbReference>
<evidence type="ECO:0000313" key="8">
    <source>
        <dbReference type="EMBL" id="KAH9303636.1"/>
    </source>
</evidence>
<evidence type="ECO:0000256" key="6">
    <source>
        <dbReference type="ARBA" id="ARBA00023328"/>
    </source>
</evidence>